<dbReference type="InterPro" id="IPR004445">
    <property type="entry name" value="GltS"/>
</dbReference>
<keyword evidence="1" id="KW-0472">Membrane</keyword>
<keyword evidence="1" id="KW-0769">Symport</keyword>
<feature type="transmembrane region" description="Helical" evidence="1">
    <location>
        <begin position="271"/>
        <end position="297"/>
    </location>
</feature>
<feature type="transmembrane region" description="Helical" evidence="1">
    <location>
        <begin position="94"/>
        <end position="119"/>
    </location>
</feature>
<dbReference type="RefSeq" id="WP_162335892.1">
    <property type="nucleotide sequence ID" value="NZ_BOUK01000015.1"/>
</dbReference>
<keyword evidence="1" id="KW-0406">Ion transport</keyword>
<feature type="transmembrane region" description="Helical" evidence="1">
    <location>
        <begin position="159"/>
        <end position="183"/>
    </location>
</feature>
<comment type="caution">
    <text evidence="3">The sequence shown here is derived from an EMBL/GenBank/DDBJ whole genome shotgun (WGS) entry which is preliminary data.</text>
</comment>
<keyword evidence="1" id="KW-0915">Sodium</keyword>
<keyword evidence="4" id="KW-1185">Reference proteome</keyword>
<feature type="transmembrane region" description="Helical" evidence="1">
    <location>
        <begin position="66"/>
        <end position="87"/>
    </location>
</feature>
<proteinExistence type="inferred from homology"/>
<accession>A0ABQ6ZLU5</accession>
<dbReference type="Pfam" id="PF03616">
    <property type="entry name" value="Glt_symporter"/>
    <property type="match status" value="1"/>
</dbReference>
<organism evidence="3 4">
    <name type="scientific">Pseudoxanthomonas japonensis</name>
    <dbReference type="NCBI Taxonomy" id="69284"/>
    <lineage>
        <taxon>Bacteria</taxon>
        <taxon>Pseudomonadati</taxon>
        <taxon>Pseudomonadota</taxon>
        <taxon>Gammaproteobacteria</taxon>
        <taxon>Lysobacterales</taxon>
        <taxon>Lysobacteraceae</taxon>
        <taxon>Pseudoxanthomonas</taxon>
    </lineage>
</organism>
<dbReference type="PANTHER" id="PTHR36178:SF1">
    <property type="entry name" value="SODIUM_GLUTAMATE SYMPORTER"/>
    <property type="match status" value="1"/>
</dbReference>
<keyword evidence="1" id="KW-1133">Transmembrane helix</keyword>
<keyword evidence="1" id="KW-0997">Cell inner membrane</keyword>
<keyword evidence="1" id="KW-0812">Transmembrane</keyword>
<comment type="similarity">
    <text evidence="1">Belongs to the glutamate:Na(+) symporter (ESS) (TC 2.A.27) family.</text>
</comment>
<dbReference type="EMBL" id="PDWW01000001">
    <property type="protein sequence ID" value="KAF1727283.1"/>
    <property type="molecule type" value="Genomic_DNA"/>
</dbReference>
<gene>
    <name evidence="1 3" type="primary">gltS</name>
    <name evidence="3" type="ORF">CSC78_00200</name>
</gene>
<feature type="transmembrane region" description="Helical" evidence="1">
    <location>
        <begin position="224"/>
        <end position="251"/>
    </location>
</feature>
<feature type="transmembrane region" description="Helical" evidence="1">
    <location>
        <begin position="371"/>
        <end position="396"/>
    </location>
</feature>
<comment type="subcellular location">
    <subcellularLocation>
        <location evidence="1">Cell inner membrane</location>
        <topology evidence="1">Multi-pass membrane protein</topology>
    </subcellularLocation>
</comment>
<protein>
    <recommendedName>
        <fullName evidence="1 2">Sodium/glutamate symporter</fullName>
    </recommendedName>
</protein>
<evidence type="ECO:0000256" key="2">
    <source>
        <dbReference type="NCBIfam" id="TIGR00210"/>
    </source>
</evidence>
<evidence type="ECO:0000313" key="4">
    <source>
        <dbReference type="Proteomes" id="UP000781710"/>
    </source>
</evidence>
<comment type="function">
    <text evidence="1">Catalyzes the sodium-dependent transport of glutamate.</text>
</comment>
<keyword evidence="1" id="KW-1003">Cell membrane</keyword>
<feature type="transmembrane region" description="Helical" evidence="1">
    <location>
        <begin position="337"/>
        <end position="359"/>
    </location>
</feature>
<dbReference type="NCBIfam" id="TIGR00210">
    <property type="entry name" value="gltS"/>
    <property type="match status" value="1"/>
</dbReference>
<evidence type="ECO:0000256" key="1">
    <source>
        <dbReference type="HAMAP-Rule" id="MF_02062"/>
    </source>
</evidence>
<sequence>MLELDAVQTLAFAGLALFLGYALCRVVPLFSKYNLPAPVIGGLVVALAVLVARQHEVTLFTLDTSLQTPLMIAFFTTIGVNASVALLKLSGRQVVIFLLLASGFAIVQNLLGMAVAMGFGLHPLFGVLAGSTTLTGGPATGLAFAPLFEQAGVTGAESIAVASAMAGIVCGGLLGGPVATVLIRRHKLYGGVRLGKPDESAAEPTGARDTPDFATRESAALKSIVVILVAMWAGAGVSAGLSAAGLTLPAYVGAMMVGALIRYIDDRTGWIGLPVATTDLIGNVCLALFLAVALMNLKLWELAGLAAPLLVNLGLQVALVALFCVVVFRVMGRDYDAAVMGGGFIGFMLGTTANAMAVMRTLVERYGMAPRAFLVAPLVGAFFIDFTNALIITGFINLWD</sequence>
<feature type="transmembrane region" description="Helical" evidence="1">
    <location>
        <begin position="35"/>
        <end position="54"/>
    </location>
</feature>
<keyword evidence="1" id="KW-0813">Transport</keyword>
<keyword evidence="1" id="KW-0739">Sodium transport</keyword>
<name>A0ABQ6ZLU5_9GAMM</name>
<dbReference type="PANTHER" id="PTHR36178">
    <property type="entry name" value="SLR0625 PROTEIN"/>
    <property type="match status" value="1"/>
</dbReference>
<dbReference type="Proteomes" id="UP000781710">
    <property type="component" value="Unassembled WGS sequence"/>
</dbReference>
<feature type="transmembrane region" description="Helical" evidence="1">
    <location>
        <begin position="6"/>
        <end position="23"/>
    </location>
</feature>
<reference evidence="3 4" key="1">
    <citation type="submission" date="2017-10" db="EMBL/GenBank/DDBJ databases">
        <title>Whole genome sequencing of members of genus Pseudoxanthomonas.</title>
        <authorList>
            <person name="Kumar S."/>
            <person name="Bansal K."/>
            <person name="Kaur A."/>
            <person name="Patil P."/>
            <person name="Sharma S."/>
            <person name="Patil P.B."/>
        </authorList>
    </citation>
    <scope>NUCLEOTIDE SEQUENCE [LARGE SCALE GENOMIC DNA]</scope>
    <source>
        <strain evidence="3 4">DSM 17109</strain>
    </source>
</reference>
<evidence type="ECO:0000313" key="3">
    <source>
        <dbReference type="EMBL" id="KAF1727283.1"/>
    </source>
</evidence>
<feature type="transmembrane region" description="Helical" evidence="1">
    <location>
        <begin position="309"/>
        <end position="331"/>
    </location>
</feature>
<dbReference type="HAMAP" id="MF_02062">
    <property type="entry name" value="GltS"/>
    <property type="match status" value="1"/>
</dbReference>
<keyword evidence="1" id="KW-0029">Amino-acid transport</keyword>